<dbReference type="FunCoup" id="A0A6P7MLD4">
    <property type="interactions" value="205"/>
</dbReference>
<evidence type="ECO:0000259" key="7">
    <source>
        <dbReference type="PROSITE" id="PS51842"/>
    </source>
</evidence>
<feature type="domain" description="IF rod" evidence="7">
    <location>
        <begin position="121"/>
        <end position="434"/>
    </location>
</feature>
<dbReference type="GO" id="GO:0005886">
    <property type="term" value="C:plasma membrane"/>
    <property type="evidence" value="ECO:0007669"/>
    <property type="project" value="TreeGrafter"/>
</dbReference>
<dbReference type="InterPro" id="IPR002957">
    <property type="entry name" value="Keratin_I"/>
</dbReference>
<feature type="region of interest" description="Disordered" evidence="6">
    <location>
        <begin position="1"/>
        <end position="32"/>
    </location>
</feature>
<dbReference type="KEGG" id="bspl:114856033"/>
<feature type="coiled-coil region" evidence="5">
    <location>
        <begin position="111"/>
        <end position="266"/>
    </location>
</feature>
<dbReference type="PROSITE" id="PS00226">
    <property type="entry name" value="IF_ROD_1"/>
    <property type="match status" value="1"/>
</dbReference>
<dbReference type="CTD" id="5630"/>
<protein>
    <submittedName>
        <fullName evidence="9">Peripherin</fullName>
    </submittedName>
</protein>
<dbReference type="SUPFAM" id="SSF64593">
    <property type="entry name" value="Intermediate filament protein, coiled coil region"/>
    <property type="match status" value="2"/>
</dbReference>
<feature type="region of interest" description="Disordered" evidence="6">
    <location>
        <begin position="70"/>
        <end position="96"/>
    </location>
</feature>
<dbReference type="PANTHER" id="PTHR45652">
    <property type="entry name" value="GLIAL FIBRILLARY ACIDIC PROTEIN"/>
    <property type="match status" value="1"/>
</dbReference>
<name>A0A6P7MLD4_BETSP</name>
<evidence type="ECO:0000256" key="3">
    <source>
        <dbReference type="ARBA" id="ARBA00061646"/>
    </source>
</evidence>
<keyword evidence="2 5" id="KW-0175">Coiled coil</keyword>
<comment type="similarity">
    <text evidence="3 4">Belongs to the intermediate filament family.</text>
</comment>
<dbReference type="GO" id="GO:0042246">
    <property type="term" value="P:tissue regeneration"/>
    <property type="evidence" value="ECO:0007669"/>
    <property type="project" value="Ensembl"/>
</dbReference>
<dbReference type="Gene3D" id="1.20.5.170">
    <property type="match status" value="1"/>
</dbReference>
<dbReference type="PANTHER" id="PTHR45652:SF14">
    <property type="entry name" value="PERIPHERIN"/>
    <property type="match status" value="1"/>
</dbReference>
<reference evidence="9" key="1">
    <citation type="submission" date="2025-08" db="UniProtKB">
        <authorList>
            <consortium name="RefSeq"/>
        </authorList>
    </citation>
    <scope>IDENTIFICATION</scope>
</reference>
<accession>A0A6P7MLD4</accession>
<dbReference type="Gene3D" id="1.20.5.1160">
    <property type="entry name" value="Vasodilator-stimulated phosphoprotein"/>
    <property type="match status" value="1"/>
</dbReference>
<dbReference type="GeneID" id="114856033"/>
<dbReference type="InParanoid" id="A0A6P7MLD4"/>
<dbReference type="GO" id="GO:0005737">
    <property type="term" value="C:cytoplasm"/>
    <property type="evidence" value="ECO:0007669"/>
    <property type="project" value="TreeGrafter"/>
</dbReference>
<proteinExistence type="inferred from homology"/>
<dbReference type="Pfam" id="PF00038">
    <property type="entry name" value="Filament"/>
    <property type="match status" value="1"/>
</dbReference>
<dbReference type="InterPro" id="IPR039008">
    <property type="entry name" value="IF_rod_dom"/>
</dbReference>
<keyword evidence="8" id="KW-1185">Reference proteome</keyword>
<dbReference type="FunFam" id="1.20.5.500:FF:000001">
    <property type="entry name" value="Type II keratin 23"/>
    <property type="match status" value="1"/>
</dbReference>
<dbReference type="GO" id="GO:0005200">
    <property type="term" value="F:structural constituent of cytoskeleton"/>
    <property type="evidence" value="ECO:0007669"/>
    <property type="project" value="TreeGrafter"/>
</dbReference>
<evidence type="ECO:0000256" key="1">
    <source>
        <dbReference type="ARBA" id="ARBA00022754"/>
    </source>
</evidence>
<dbReference type="GO" id="GO:0045098">
    <property type="term" value="C:type III intermediate filament"/>
    <property type="evidence" value="ECO:0007669"/>
    <property type="project" value="TreeGrafter"/>
</dbReference>
<dbReference type="PRINTS" id="PR01248">
    <property type="entry name" value="TYPE1KERATIN"/>
</dbReference>
<evidence type="ECO:0000313" key="8">
    <source>
        <dbReference type="Proteomes" id="UP000515150"/>
    </source>
</evidence>
<feature type="compositionally biased region" description="Polar residues" evidence="6">
    <location>
        <begin position="1"/>
        <end position="21"/>
    </location>
</feature>
<dbReference type="FunFam" id="1.20.5.170:FF:000002">
    <property type="entry name" value="Type I keratin KA11"/>
    <property type="match status" value="1"/>
</dbReference>
<dbReference type="InterPro" id="IPR006821">
    <property type="entry name" value="Intermed_filament_DNA-bd"/>
</dbReference>
<dbReference type="AlphaFoldDB" id="A0A6P7MLD4"/>
<dbReference type="Proteomes" id="UP000515150">
    <property type="component" value="Chromosome 5"/>
</dbReference>
<dbReference type="RefSeq" id="XP_029007457.1">
    <property type="nucleotide sequence ID" value="XM_029151624.3"/>
</dbReference>
<feature type="region of interest" description="Disordered" evidence="6">
    <location>
        <begin position="472"/>
        <end position="501"/>
    </location>
</feature>
<dbReference type="OrthoDB" id="2441647at2759"/>
<organism evidence="8 9">
    <name type="scientific">Betta splendens</name>
    <name type="common">Siamese fighting fish</name>
    <dbReference type="NCBI Taxonomy" id="158456"/>
    <lineage>
        <taxon>Eukaryota</taxon>
        <taxon>Metazoa</taxon>
        <taxon>Chordata</taxon>
        <taxon>Craniata</taxon>
        <taxon>Vertebrata</taxon>
        <taxon>Euteleostomi</taxon>
        <taxon>Actinopterygii</taxon>
        <taxon>Neopterygii</taxon>
        <taxon>Teleostei</taxon>
        <taxon>Neoteleostei</taxon>
        <taxon>Acanthomorphata</taxon>
        <taxon>Anabantaria</taxon>
        <taxon>Anabantiformes</taxon>
        <taxon>Anabantoidei</taxon>
        <taxon>Osphronemidae</taxon>
        <taxon>Betta</taxon>
    </lineage>
</organism>
<dbReference type="GO" id="GO:0030424">
    <property type="term" value="C:axon"/>
    <property type="evidence" value="ECO:0007669"/>
    <property type="project" value="TreeGrafter"/>
</dbReference>
<dbReference type="Pfam" id="PF04732">
    <property type="entry name" value="Filament_head"/>
    <property type="match status" value="1"/>
</dbReference>
<dbReference type="SMART" id="SM01391">
    <property type="entry name" value="Filament"/>
    <property type="match status" value="1"/>
</dbReference>
<sequence length="501" mass="57803">MSCCFTSITETPELSVPTATENRPRPAMSHSSMHASTSYRRTFGSPHPIPMASYSAVSSRVPHAAGRYVRSAPPAVAPRSAAYHPQRSRPAAQPPRLAYDRVDFTLAEAINQEFLTTRSNEKAELQELNDRFASFIEKVRYLEQQNGALQQELNQFKGQQQHGQPNRASELFQEELREMRRQMDAVGKERDQYLLERDNLAEDLALLKQRLDEEAQKRADAESNLAAFRKDVDDATLSRLELERKIESLMDEIEFLKKLHDEEIQDVQVSVQTQQLKMEVDSSSRPDLTGALRDIRAQYETIALKNMQESEDWYKSKFVDLTESAKRNTDALRQAKQDANESRRQIQSLNCEIDALKNTNEALLRQMREMEDQFGNEIANYQDNVGRLEDEIRHLKEEMARHLREYQDLLNVKMALDIEIATYRKLLEGEENRIAVPILNIGMSNHLGERDYEQIPDTLSKKTVVIKTVETRDGEVVKESRREKERDSGRSDRTDKDDQDE</sequence>
<evidence type="ECO:0000256" key="5">
    <source>
        <dbReference type="SAM" id="Coils"/>
    </source>
</evidence>
<evidence type="ECO:0000256" key="2">
    <source>
        <dbReference type="ARBA" id="ARBA00023054"/>
    </source>
</evidence>
<keyword evidence="1 4" id="KW-0403">Intermediate filament</keyword>
<dbReference type="PROSITE" id="PS51842">
    <property type="entry name" value="IF_ROD_2"/>
    <property type="match status" value="1"/>
</dbReference>
<evidence type="ECO:0000313" key="9">
    <source>
        <dbReference type="RefSeq" id="XP_029007457.1"/>
    </source>
</evidence>
<gene>
    <name evidence="9" type="primary">prph</name>
</gene>
<feature type="coiled-coil region" evidence="5">
    <location>
        <begin position="325"/>
        <end position="412"/>
    </location>
</feature>
<dbReference type="GO" id="GO:0045109">
    <property type="term" value="P:intermediate filament organization"/>
    <property type="evidence" value="ECO:0007669"/>
    <property type="project" value="TreeGrafter"/>
</dbReference>
<dbReference type="InterPro" id="IPR018039">
    <property type="entry name" value="IF_conserved"/>
</dbReference>
<dbReference type="Gene3D" id="1.20.5.500">
    <property type="entry name" value="Single helix bin"/>
    <property type="match status" value="1"/>
</dbReference>
<dbReference type="InterPro" id="IPR050405">
    <property type="entry name" value="Intermediate_filament"/>
</dbReference>
<evidence type="ECO:0000256" key="4">
    <source>
        <dbReference type="RuleBase" id="RU000685"/>
    </source>
</evidence>
<evidence type="ECO:0000256" key="6">
    <source>
        <dbReference type="SAM" id="MobiDB-lite"/>
    </source>
</evidence>
<dbReference type="FunFam" id="1.20.5.1160:FF:000001">
    <property type="entry name" value="Keratin type II"/>
    <property type="match status" value="1"/>
</dbReference>